<dbReference type="Gene3D" id="3.10.20.370">
    <property type="match status" value="1"/>
</dbReference>
<proteinExistence type="predicted"/>
<keyword evidence="3" id="KW-1185">Reference proteome</keyword>
<dbReference type="Ensembl" id="ENSMZET00005031579.1">
    <property type="protein sequence ID" value="ENSMZEP00005030615.1"/>
    <property type="gene ID" value="ENSMZEG00005022807.1"/>
</dbReference>
<dbReference type="AlphaFoldDB" id="A0A3P9D7G3"/>
<dbReference type="Pfam" id="PF17919">
    <property type="entry name" value="RT_RNaseH_2"/>
    <property type="match status" value="1"/>
</dbReference>
<evidence type="ECO:0000313" key="2">
    <source>
        <dbReference type="Ensembl" id="ENSMZEP00005030615.1"/>
    </source>
</evidence>
<dbReference type="InterPro" id="IPR043502">
    <property type="entry name" value="DNA/RNA_pol_sf"/>
</dbReference>
<dbReference type="Proteomes" id="UP000265160">
    <property type="component" value="Unplaced"/>
</dbReference>
<dbReference type="STRING" id="106582.ENSMZEP00005030615"/>
<accession>A0A3P9D7G3</accession>
<protein>
    <recommendedName>
        <fullName evidence="1">Reverse transcriptase/retrotransposon-derived protein RNase H-like domain-containing protein</fullName>
    </recommendedName>
</protein>
<dbReference type="SUPFAM" id="SSF56672">
    <property type="entry name" value="DNA/RNA polymerases"/>
    <property type="match status" value="1"/>
</dbReference>
<organism evidence="2 3">
    <name type="scientific">Maylandia zebra</name>
    <name type="common">zebra mbuna</name>
    <dbReference type="NCBI Taxonomy" id="106582"/>
    <lineage>
        <taxon>Eukaryota</taxon>
        <taxon>Metazoa</taxon>
        <taxon>Chordata</taxon>
        <taxon>Craniata</taxon>
        <taxon>Vertebrata</taxon>
        <taxon>Euteleostomi</taxon>
        <taxon>Actinopterygii</taxon>
        <taxon>Neopterygii</taxon>
        <taxon>Teleostei</taxon>
        <taxon>Neoteleostei</taxon>
        <taxon>Acanthomorphata</taxon>
        <taxon>Ovalentaria</taxon>
        <taxon>Cichlomorphae</taxon>
        <taxon>Cichliformes</taxon>
        <taxon>Cichlidae</taxon>
        <taxon>African cichlids</taxon>
        <taxon>Pseudocrenilabrinae</taxon>
        <taxon>Haplochromini</taxon>
        <taxon>Maylandia</taxon>
        <taxon>Maylandia zebra complex</taxon>
    </lineage>
</organism>
<reference evidence="2" key="2">
    <citation type="submission" date="2025-09" db="UniProtKB">
        <authorList>
            <consortium name="Ensembl"/>
        </authorList>
    </citation>
    <scope>IDENTIFICATION</scope>
</reference>
<feature type="domain" description="Reverse transcriptase/retrotransposon-derived protein RNase H-like" evidence="1">
    <location>
        <begin position="2"/>
        <end position="74"/>
    </location>
</feature>
<dbReference type="InterPro" id="IPR041577">
    <property type="entry name" value="RT_RNaseH_2"/>
</dbReference>
<sequence length="87" mass="9434">MLKQMLTGASVLGLPDYNKPFVQTVDCKGHFMTSMLAQKCGGRMKPVAYYSKRLDPVACALPHCVRSVCAAAEAYGQGKRLTPLICP</sequence>
<dbReference type="GeneTree" id="ENSGT00980000198749"/>
<reference evidence="2" key="1">
    <citation type="submission" date="2025-08" db="UniProtKB">
        <authorList>
            <consortium name="Ensembl"/>
        </authorList>
    </citation>
    <scope>IDENTIFICATION</scope>
</reference>
<name>A0A3P9D7G3_9CICH</name>
<evidence type="ECO:0000259" key="1">
    <source>
        <dbReference type="Pfam" id="PF17919"/>
    </source>
</evidence>
<evidence type="ECO:0000313" key="3">
    <source>
        <dbReference type="Proteomes" id="UP000265160"/>
    </source>
</evidence>